<dbReference type="Proteomes" id="UP000246740">
    <property type="component" value="Unassembled WGS sequence"/>
</dbReference>
<protein>
    <submittedName>
        <fullName evidence="2">Uncharacterized protein</fullName>
    </submittedName>
</protein>
<dbReference type="EMBL" id="KZ819211">
    <property type="protein sequence ID" value="PWY97311.1"/>
    <property type="molecule type" value="Genomic_DNA"/>
</dbReference>
<accession>A0A317XGU1</accession>
<keyword evidence="3" id="KW-1185">Reference proteome</keyword>
<evidence type="ECO:0000256" key="1">
    <source>
        <dbReference type="SAM" id="MobiDB-lite"/>
    </source>
</evidence>
<feature type="region of interest" description="Disordered" evidence="1">
    <location>
        <begin position="105"/>
        <end position="139"/>
    </location>
</feature>
<evidence type="ECO:0000313" key="3">
    <source>
        <dbReference type="Proteomes" id="UP000246740"/>
    </source>
</evidence>
<dbReference type="AlphaFoldDB" id="A0A317XGU1"/>
<gene>
    <name evidence="2" type="ORF">BCV70DRAFT_68498</name>
</gene>
<reference evidence="2 3" key="1">
    <citation type="journal article" date="2018" name="Mol. Biol. Evol.">
        <title>Broad Genomic Sampling Reveals a Smut Pathogenic Ancestry of the Fungal Clade Ustilaginomycotina.</title>
        <authorList>
            <person name="Kijpornyongpan T."/>
            <person name="Mondo S.J."/>
            <person name="Barry K."/>
            <person name="Sandor L."/>
            <person name="Lee J."/>
            <person name="Lipzen A."/>
            <person name="Pangilinan J."/>
            <person name="LaButti K."/>
            <person name="Hainaut M."/>
            <person name="Henrissat B."/>
            <person name="Grigoriev I.V."/>
            <person name="Spatafora J.W."/>
            <person name="Aime M.C."/>
        </authorList>
    </citation>
    <scope>NUCLEOTIDE SEQUENCE [LARGE SCALE GENOMIC DNA]</scope>
    <source>
        <strain evidence="2 3">MCA 3645</strain>
    </source>
</reference>
<sequence>MREEDQGCTDVGRAKARCVTGTDVTRIGCKIVKAIESRMASGLSNQNLAVSLVHSQIYRRGMRWRSGFVIGKRAVNGLRSRMLKAGRIAKGKGLRKGLMMVTRWGRRGQQGNNNFDDRERGTTQDGTSENGEQHPRALSTLYTLTNTAL</sequence>
<organism evidence="2 3">
    <name type="scientific">Testicularia cyperi</name>
    <dbReference type="NCBI Taxonomy" id="1882483"/>
    <lineage>
        <taxon>Eukaryota</taxon>
        <taxon>Fungi</taxon>
        <taxon>Dikarya</taxon>
        <taxon>Basidiomycota</taxon>
        <taxon>Ustilaginomycotina</taxon>
        <taxon>Ustilaginomycetes</taxon>
        <taxon>Ustilaginales</taxon>
        <taxon>Anthracoideaceae</taxon>
        <taxon>Testicularia</taxon>
    </lineage>
</organism>
<dbReference type="InParanoid" id="A0A317XGU1"/>
<proteinExistence type="predicted"/>
<evidence type="ECO:0000313" key="2">
    <source>
        <dbReference type="EMBL" id="PWY97311.1"/>
    </source>
</evidence>
<name>A0A317XGU1_9BASI</name>